<keyword evidence="3" id="KW-0964">Secreted</keyword>
<evidence type="ECO:0000313" key="10">
    <source>
        <dbReference type="EMBL" id="EXV06758.1"/>
    </source>
</evidence>
<sequence length="458" mass="49885">MPSLKTYWLQNECRAVNASVPKLPKAPALDNATCMHASKLHVQRTCGFYLGCLQLRLFPSSTPKERGAGKQNISTHTLPKTMLLTFAFLFTLIGASALPSEGSPALPAGCYKPLPKGQLTGGVSTIHIKSGGKKRTFLLSIPPGYHSDTPAAAVLSYHGGGRCAEDQLKLDQLTNPEFNSAAIVIYPQGIDVRRVISSCCSIRYEGNADKHKETWQGVPGATTDDIRFTSDILDHVQDQYCIDPARISATGKSDGGGFCNLLACDPGLSSRIAAFAPVSGAFYIDSRPCRPKTVKFPCHPSRADVPFLEFHGGKDTVVSYQGGSRKKECLPAIPHFIRQWASLDGLETDNTTTHVSQNTVLYTFGQGSKAGLVEHVYDSAIGHDWPSTVPNIDNKKHGHHVASFNATPMILDFFAKHPLSLGESRERRVEASKTLVSSGAEEEKLYRQRVLKRVMSYI</sequence>
<dbReference type="InterPro" id="IPR029058">
    <property type="entry name" value="AB_hydrolase_fold"/>
</dbReference>
<evidence type="ECO:0000256" key="9">
    <source>
        <dbReference type="ARBA" id="ARBA00034075"/>
    </source>
</evidence>
<evidence type="ECO:0000256" key="8">
    <source>
        <dbReference type="ARBA" id="ARBA00023326"/>
    </source>
</evidence>
<dbReference type="GO" id="GO:0045493">
    <property type="term" value="P:xylan catabolic process"/>
    <property type="evidence" value="ECO:0007669"/>
    <property type="project" value="UniProtKB-KW"/>
</dbReference>
<dbReference type="PANTHER" id="PTHR38050:SF2">
    <property type="entry name" value="FERULOYL ESTERASE C-RELATED"/>
    <property type="match status" value="1"/>
</dbReference>
<comment type="subcellular location">
    <subcellularLocation>
        <location evidence="1">Secreted</location>
    </subcellularLocation>
</comment>
<comment type="catalytic activity">
    <reaction evidence="9">
        <text>feruloyl-polysaccharide + H2O = ferulate + polysaccharide.</text>
        <dbReference type="EC" id="3.1.1.73"/>
    </reaction>
</comment>
<dbReference type="GO" id="GO:0030600">
    <property type="term" value="F:feruloyl esterase activity"/>
    <property type="evidence" value="ECO:0007669"/>
    <property type="project" value="UniProtKB-EC"/>
</dbReference>
<dbReference type="SUPFAM" id="SSF53474">
    <property type="entry name" value="alpha/beta-Hydrolases"/>
    <property type="match status" value="1"/>
</dbReference>
<evidence type="ECO:0000256" key="7">
    <source>
        <dbReference type="ARBA" id="ARBA00023277"/>
    </source>
</evidence>
<evidence type="ECO:0000256" key="3">
    <source>
        <dbReference type="ARBA" id="ARBA00022525"/>
    </source>
</evidence>
<keyword evidence="4" id="KW-0858">Xylan degradation</keyword>
<comment type="caution">
    <text evidence="10">The sequence shown here is derived from an EMBL/GenBank/DDBJ whole genome shotgun (WGS) entry which is preliminary data.</text>
</comment>
<keyword evidence="8" id="KW-0624">Polysaccharide degradation</keyword>
<protein>
    <recommendedName>
        <fullName evidence="2">feruloyl esterase</fullName>
        <ecNumber evidence="2">3.1.1.73</ecNumber>
    </recommendedName>
</protein>
<dbReference type="PANTHER" id="PTHR38050">
    <property type="match status" value="1"/>
</dbReference>
<dbReference type="Proteomes" id="UP000030151">
    <property type="component" value="Unassembled WGS sequence"/>
</dbReference>
<evidence type="ECO:0000256" key="5">
    <source>
        <dbReference type="ARBA" id="ARBA00022729"/>
    </source>
</evidence>
<dbReference type="GO" id="GO:0005576">
    <property type="term" value="C:extracellular region"/>
    <property type="evidence" value="ECO:0007669"/>
    <property type="project" value="UniProtKB-SubCell"/>
</dbReference>
<keyword evidence="6" id="KW-0378">Hydrolase</keyword>
<keyword evidence="5" id="KW-0732">Signal</keyword>
<accession>A0A0A1VA77</accession>
<dbReference type="Gene3D" id="3.40.50.1820">
    <property type="entry name" value="alpha/beta hydrolase"/>
    <property type="match status" value="1"/>
</dbReference>
<dbReference type="HOGENOM" id="CLU_027551_3_0_1"/>
<organism evidence="10 11">
    <name type="scientific">Metarhizium robertsii</name>
    <dbReference type="NCBI Taxonomy" id="568076"/>
    <lineage>
        <taxon>Eukaryota</taxon>
        <taxon>Fungi</taxon>
        <taxon>Dikarya</taxon>
        <taxon>Ascomycota</taxon>
        <taxon>Pezizomycotina</taxon>
        <taxon>Sordariomycetes</taxon>
        <taxon>Hypocreomycetidae</taxon>
        <taxon>Hypocreales</taxon>
        <taxon>Clavicipitaceae</taxon>
        <taxon>Metarhizium</taxon>
    </lineage>
</organism>
<evidence type="ECO:0000256" key="6">
    <source>
        <dbReference type="ARBA" id="ARBA00022801"/>
    </source>
</evidence>
<reference evidence="10 11" key="1">
    <citation type="submission" date="2014-02" db="EMBL/GenBank/DDBJ databases">
        <title>The genome sequence of the entomopathogenic fungus Metarhizium robertsii ARSEF 2575.</title>
        <authorList>
            <person name="Giuliano Garisto Donzelli B."/>
            <person name="Roe B.A."/>
            <person name="Macmil S.L."/>
            <person name="Krasnoff S.B."/>
            <person name="Gibson D.M."/>
        </authorList>
    </citation>
    <scope>NUCLEOTIDE SEQUENCE [LARGE SCALE GENOMIC DNA]</scope>
    <source>
        <strain evidence="10 11">ARSEF 2575</strain>
    </source>
</reference>
<proteinExistence type="predicted"/>
<evidence type="ECO:0000256" key="2">
    <source>
        <dbReference type="ARBA" id="ARBA00013091"/>
    </source>
</evidence>
<name>A0A0A1VA77_9HYPO</name>
<dbReference type="EMBL" id="JELW01000001">
    <property type="protein sequence ID" value="EXV06758.1"/>
    <property type="molecule type" value="Genomic_DNA"/>
</dbReference>
<dbReference type="InterPro" id="IPR043595">
    <property type="entry name" value="FaeB/C/D"/>
</dbReference>
<evidence type="ECO:0000256" key="1">
    <source>
        <dbReference type="ARBA" id="ARBA00004613"/>
    </source>
</evidence>
<dbReference type="OrthoDB" id="424610at2759"/>
<keyword evidence="7" id="KW-0119">Carbohydrate metabolism</keyword>
<dbReference type="EC" id="3.1.1.73" evidence="2"/>
<evidence type="ECO:0000256" key="4">
    <source>
        <dbReference type="ARBA" id="ARBA00022651"/>
    </source>
</evidence>
<dbReference type="AlphaFoldDB" id="A0A0A1VA77"/>
<evidence type="ECO:0000313" key="11">
    <source>
        <dbReference type="Proteomes" id="UP000030151"/>
    </source>
</evidence>
<gene>
    <name evidence="10" type="ORF">X797_001480</name>
</gene>